<dbReference type="GO" id="GO:0004650">
    <property type="term" value="F:polygalacturonase activity"/>
    <property type="evidence" value="ECO:0007669"/>
    <property type="project" value="UniProtKB-EC"/>
</dbReference>
<keyword evidence="8" id="KW-1015">Disulfide bond</keyword>
<dbReference type="SMART" id="SM00710">
    <property type="entry name" value="PbH1"/>
    <property type="match status" value="6"/>
</dbReference>
<keyword evidence="9 12" id="KW-0326">Glycosidase</keyword>
<dbReference type="InterPro" id="IPR011050">
    <property type="entry name" value="Pectin_lyase_fold/virulence"/>
</dbReference>
<evidence type="ECO:0000256" key="11">
    <source>
        <dbReference type="ARBA" id="ARBA00034074"/>
    </source>
</evidence>
<accession>A0AA97P5C6</accession>
<evidence type="ECO:0000313" key="14">
    <source>
        <dbReference type="EMBL" id="ELQ41997.1"/>
    </source>
</evidence>
<dbReference type="PANTHER" id="PTHR31884:SF1">
    <property type="entry name" value="POLYGALACTURONASE"/>
    <property type="match status" value="1"/>
</dbReference>
<protein>
    <recommendedName>
        <fullName evidence="3">endo-polygalacturonase</fullName>
        <ecNumber evidence="3">3.2.1.15</ecNumber>
    </recommendedName>
</protein>
<dbReference type="InterPro" id="IPR050434">
    <property type="entry name" value="Glycosyl_hydrlase_28"/>
</dbReference>
<dbReference type="Proteomes" id="UP000011086">
    <property type="component" value="Unassembled WGS sequence"/>
</dbReference>
<keyword evidence="5 13" id="KW-0732">Signal</keyword>
<dbReference type="SUPFAM" id="SSF51126">
    <property type="entry name" value="Pectin lyase-like"/>
    <property type="match status" value="1"/>
</dbReference>
<keyword evidence="10" id="KW-0961">Cell wall biogenesis/degradation</keyword>
<evidence type="ECO:0000256" key="7">
    <source>
        <dbReference type="ARBA" id="ARBA00022801"/>
    </source>
</evidence>
<keyword evidence="7 12" id="KW-0378">Hydrolase</keyword>
<comment type="subcellular location">
    <subcellularLocation>
        <location evidence="1">Secreted</location>
    </subcellularLocation>
</comment>
<evidence type="ECO:0000256" key="2">
    <source>
        <dbReference type="ARBA" id="ARBA00008834"/>
    </source>
</evidence>
<dbReference type="Gene3D" id="2.160.20.10">
    <property type="entry name" value="Single-stranded right-handed beta-helix, Pectin lyase-like"/>
    <property type="match status" value="1"/>
</dbReference>
<dbReference type="PANTHER" id="PTHR31884">
    <property type="entry name" value="POLYGALACTURONASE"/>
    <property type="match status" value="1"/>
</dbReference>
<reference evidence="14" key="1">
    <citation type="journal article" date="2012" name="PLoS Genet.">
        <title>Comparative analysis of the genomes of two field isolates of the rice blast fungus Magnaporthe oryzae.</title>
        <authorList>
            <person name="Xue M."/>
            <person name="Yang J."/>
            <person name="Li Z."/>
            <person name="Hu S."/>
            <person name="Yao N."/>
            <person name="Dean R.A."/>
            <person name="Zhao W."/>
            <person name="Shen M."/>
            <person name="Zhang H."/>
            <person name="Li C."/>
            <person name="Liu L."/>
            <person name="Cao L."/>
            <person name="Xu X."/>
            <person name="Xing Y."/>
            <person name="Hsiang T."/>
            <person name="Zhang Z."/>
            <person name="Xu J.R."/>
            <person name="Peng Y.L."/>
        </authorList>
    </citation>
    <scope>NUCLEOTIDE SEQUENCE</scope>
    <source>
        <strain evidence="14">Y34</strain>
    </source>
</reference>
<keyword evidence="4" id="KW-0964">Secreted</keyword>
<comment type="similarity">
    <text evidence="2 12">Belongs to the glycosyl hydrolase 28 family.</text>
</comment>
<dbReference type="Pfam" id="PF00295">
    <property type="entry name" value="Glyco_hydro_28"/>
    <property type="match status" value="1"/>
</dbReference>
<dbReference type="GO" id="GO:0005576">
    <property type="term" value="C:extracellular region"/>
    <property type="evidence" value="ECO:0007669"/>
    <property type="project" value="UniProtKB-SubCell"/>
</dbReference>
<name>A0AA97P5C6_PYRO3</name>
<evidence type="ECO:0000256" key="4">
    <source>
        <dbReference type="ARBA" id="ARBA00022525"/>
    </source>
</evidence>
<evidence type="ECO:0000256" key="12">
    <source>
        <dbReference type="RuleBase" id="RU361169"/>
    </source>
</evidence>
<evidence type="ECO:0000256" key="13">
    <source>
        <dbReference type="SAM" id="SignalP"/>
    </source>
</evidence>
<organism evidence="14">
    <name type="scientific">Pyricularia oryzae (strain Y34)</name>
    <name type="common">Rice blast fungus</name>
    <name type="synonym">Magnaporthe oryzae</name>
    <dbReference type="NCBI Taxonomy" id="1143189"/>
    <lineage>
        <taxon>Eukaryota</taxon>
        <taxon>Fungi</taxon>
        <taxon>Dikarya</taxon>
        <taxon>Ascomycota</taxon>
        <taxon>Pezizomycotina</taxon>
        <taxon>Sordariomycetes</taxon>
        <taxon>Sordariomycetidae</taxon>
        <taxon>Magnaporthales</taxon>
        <taxon>Pyriculariaceae</taxon>
        <taxon>Pyricularia</taxon>
    </lineage>
</organism>
<evidence type="ECO:0000256" key="9">
    <source>
        <dbReference type="ARBA" id="ARBA00023295"/>
    </source>
</evidence>
<feature type="signal peptide" evidence="13">
    <location>
        <begin position="1"/>
        <end position="17"/>
    </location>
</feature>
<dbReference type="EC" id="3.2.1.15" evidence="3"/>
<dbReference type="InterPro" id="IPR006626">
    <property type="entry name" value="PbH1"/>
</dbReference>
<keyword evidence="6" id="KW-0677">Repeat</keyword>
<dbReference type="InterPro" id="IPR000743">
    <property type="entry name" value="Glyco_hydro_28"/>
</dbReference>
<comment type="catalytic activity">
    <reaction evidence="11">
        <text>(1,4-alpha-D-galacturonosyl)n+m + H2O = (1,4-alpha-D-galacturonosyl)n + (1,4-alpha-D-galacturonosyl)m.</text>
        <dbReference type="EC" id="3.2.1.15"/>
    </reaction>
</comment>
<dbReference type="EMBL" id="JH793764">
    <property type="protein sequence ID" value="ELQ41997.1"/>
    <property type="molecule type" value="Genomic_DNA"/>
</dbReference>
<dbReference type="AlphaFoldDB" id="A0AA97P5C6"/>
<evidence type="ECO:0000256" key="5">
    <source>
        <dbReference type="ARBA" id="ARBA00022729"/>
    </source>
</evidence>
<evidence type="ECO:0000256" key="6">
    <source>
        <dbReference type="ARBA" id="ARBA00022737"/>
    </source>
</evidence>
<dbReference type="GO" id="GO:0045490">
    <property type="term" value="P:pectin catabolic process"/>
    <property type="evidence" value="ECO:0007669"/>
    <property type="project" value="UniProtKB-ARBA"/>
</dbReference>
<evidence type="ECO:0000256" key="8">
    <source>
        <dbReference type="ARBA" id="ARBA00023157"/>
    </source>
</evidence>
<evidence type="ECO:0000256" key="10">
    <source>
        <dbReference type="ARBA" id="ARBA00023316"/>
    </source>
</evidence>
<evidence type="ECO:0000256" key="1">
    <source>
        <dbReference type="ARBA" id="ARBA00004613"/>
    </source>
</evidence>
<dbReference type="GO" id="GO:0071555">
    <property type="term" value="P:cell wall organization"/>
    <property type="evidence" value="ECO:0007669"/>
    <property type="project" value="UniProtKB-KW"/>
</dbReference>
<gene>
    <name evidence="14" type="ORF">OOU_Y34scaffold00240g4</name>
</gene>
<feature type="chain" id="PRO_5041653537" description="endo-polygalacturonase" evidence="13">
    <location>
        <begin position="18"/>
        <end position="364"/>
    </location>
</feature>
<proteinExistence type="inferred from homology"/>
<dbReference type="InterPro" id="IPR012334">
    <property type="entry name" value="Pectin_lyas_fold"/>
</dbReference>
<evidence type="ECO:0000256" key="3">
    <source>
        <dbReference type="ARBA" id="ARBA00012736"/>
    </source>
</evidence>
<sequence length="364" mass="36546">MLVRAVVLAAISQVVRCIPVGAADAGQECVFGGSDGVARIGMSKASCSSLVISAMEIAAGETLDLTNLREGSTVIFRGTTSFDHAEGGGHVFSISGSRINIHCDQDCTLLGPGAQALIGGGRSSSLFHLENLVDSSIAGLNIKNAPAHGFLLNNVQNLSIRNVSVDGGAGGGTGRGAAGFTISNSSNVVIDGSTVRGQDGCVAVDSGSNIAFTNGLCSNGNGITIGPAGRSTTTTAISNITVSDTTIEKARVAAIQVQSYAGGSGAIDGVTFRNILIDGGGASGSGIVVNQAFDSRDQTLTPPNGVTIFDLRMRNVTGTVGQGAANVSIRCGLGDCHDWSWEGVSVTGGGRAVDCVNLPKGVSC</sequence>